<keyword evidence="2" id="KW-0732">Signal</keyword>
<feature type="signal peptide" evidence="2">
    <location>
        <begin position="1"/>
        <end position="17"/>
    </location>
</feature>
<dbReference type="AlphaFoldDB" id="A0AAP0MQM0"/>
<feature type="chain" id="PRO_5042986624" evidence="2">
    <location>
        <begin position="18"/>
        <end position="261"/>
    </location>
</feature>
<dbReference type="Proteomes" id="UP001428341">
    <property type="component" value="Unassembled WGS sequence"/>
</dbReference>
<feature type="transmembrane region" description="Helical" evidence="1">
    <location>
        <begin position="117"/>
        <end position="140"/>
    </location>
</feature>
<keyword evidence="1" id="KW-0812">Transmembrane</keyword>
<comment type="caution">
    <text evidence="3">The sequence shown here is derived from an EMBL/GenBank/DDBJ whole genome shotgun (WGS) entry which is preliminary data.</text>
</comment>
<dbReference type="PANTHER" id="PTHR12242:SF29">
    <property type="entry name" value="TRANSMEMBRANE PROTEIN"/>
    <property type="match status" value="1"/>
</dbReference>
<evidence type="ECO:0000256" key="2">
    <source>
        <dbReference type="SAM" id="SignalP"/>
    </source>
</evidence>
<feature type="transmembrane region" description="Helical" evidence="1">
    <location>
        <begin position="48"/>
        <end position="69"/>
    </location>
</feature>
<evidence type="ECO:0000313" key="4">
    <source>
        <dbReference type="Proteomes" id="UP001428341"/>
    </source>
</evidence>
<keyword evidence="1" id="KW-0472">Membrane</keyword>
<feature type="transmembrane region" description="Helical" evidence="1">
    <location>
        <begin position="222"/>
        <end position="242"/>
    </location>
</feature>
<accession>A0AAP0MQM0</accession>
<feature type="transmembrane region" description="Helical" evidence="1">
    <location>
        <begin position="152"/>
        <end position="173"/>
    </location>
</feature>
<keyword evidence="1" id="KW-1133">Transmembrane helix</keyword>
<name>A0AAP0MQM0_9ROSI</name>
<protein>
    <submittedName>
        <fullName evidence="3">Uncharacterized protein</fullName>
    </submittedName>
</protein>
<dbReference type="GO" id="GO:0016020">
    <property type="term" value="C:membrane"/>
    <property type="evidence" value="ECO:0007669"/>
    <property type="project" value="TreeGrafter"/>
</dbReference>
<organism evidence="3 4">
    <name type="scientific">Citrus x changshan-huyou</name>
    <dbReference type="NCBI Taxonomy" id="2935761"/>
    <lineage>
        <taxon>Eukaryota</taxon>
        <taxon>Viridiplantae</taxon>
        <taxon>Streptophyta</taxon>
        <taxon>Embryophyta</taxon>
        <taxon>Tracheophyta</taxon>
        <taxon>Spermatophyta</taxon>
        <taxon>Magnoliopsida</taxon>
        <taxon>eudicotyledons</taxon>
        <taxon>Gunneridae</taxon>
        <taxon>Pentapetalae</taxon>
        <taxon>rosids</taxon>
        <taxon>malvids</taxon>
        <taxon>Sapindales</taxon>
        <taxon>Rutaceae</taxon>
        <taxon>Aurantioideae</taxon>
        <taxon>Citrus</taxon>
    </lineage>
</organism>
<proteinExistence type="predicted"/>
<sequence>MNLGFCCLVKFFHGSLCWDGGTDCRRYNCVELLVQLEVLPMCNMDIVLFWWTFTLLTIYFGFGSLLSIYGCHRCHKISRGSIIVHHNGVAEDQRNSIPLTNGGNTQEKFQASAVIRYLFQVLFQTIAGAVVLTDLVYWGVIFPFLTLEEYKLNLMTVNMHAINAFFLLGDTALNSMQFPWFRISYFILWTSIFVIFQWILHASVSIWWPYPFLELSSPFAPLWYLLVGLAHFPCYCIFALVMKLKHFLLSKWFAHSYQGLR</sequence>
<reference evidence="3 4" key="1">
    <citation type="submission" date="2024-05" db="EMBL/GenBank/DDBJ databases">
        <title>Haplotype-resolved chromosome-level genome assembly of Huyou (Citrus changshanensis).</title>
        <authorList>
            <person name="Miao C."/>
            <person name="Chen W."/>
            <person name="Wu Y."/>
            <person name="Wang L."/>
            <person name="Zhao S."/>
            <person name="Grierson D."/>
            <person name="Xu C."/>
            <person name="Chen K."/>
        </authorList>
    </citation>
    <scope>NUCLEOTIDE SEQUENCE [LARGE SCALE GENOMIC DNA]</scope>
    <source>
        <strain evidence="3">01-14</strain>
        <tissue evidence="3">Leaf</tissue>
    </source>
</reference>
<evidence type="ECO:0000256" key="1">
    <source>
        <dbReference type="SAM" id="Phobius"/>
    </source>
</evidence>
<keyword evidence="4" id="KW-1185">Reference proteome</keyword>
<gene>
    <name evidence="3" type="ORF">WN944_009857</name>
</gene>
<feature type="transmembrane region" description="Helical" evidence="1">
    <location>
        <begin position="185"/>
        <end position="210"/>
    </location>
</feature>
<dbReference type="EMBL" id="JBCGBO010000002">
    <property type="protein sequence ID" value="KAK9221431.1"/>
    <property type="molecule type" value="Genomic_DNA"/>
</dbReference>
<dbReference type="PANTHER" id="PTHR12242">
    <property type="entry name" value="OS02G0130600 PROTEIN-RELATED"/>
    <property type="match status" value="1"/>
</dbReference>
<evidence type="ECO:0000313" key="3">
    <source>
        <dbReference type="EMBL" id="KAK9221431.1"/>
    </source>
</evidence>